<dbReference type="RefSeq" id="WP_345004839.1">
    <property type="nucleotide sequence ID" value="NZ_BAABCY010000032.1"/>
</dbReference>
<evidence type="ECO:0000313" key="6">
    <source>
        <dbReference type="EMBL" id="GAA3562021.1"/>
    </source>
</evidence>
<dbReference type="InterPro" id="IPR013517">
    <property type="entry name" value="FG-GAP"/>
</dbReference>
<dbReference type="InterPro" id="IPR028994">
    <property type="entry name" value="Integrin_alpha_N"/>
</dbReference>
<keyword evidence="7" id="KW-1185">Reference proteome</keyword>
<evidence type="ECO:0000313" key="7">
    <source>
        <dbReference type="Proteomes" id="UP001500954"/>
    </source>
</evidence>
<keyword evidence="2" id="KW-0732">Signal</keyword>
<gene>
    <name evidence="6" type="ORF">GCM10022395_10790</name>
</gene>
<evidence type="ECO:0000256" key="3">
    <source>
        <dbReference type="ARBA" id="ARBA00023004"/>
    </source>
</evidence>
<dbReference type="PROSITE" id="PS51007">
    <property type="entry name" value="CYTC"/>
    <property type="match status" value="1"/>
</dbReference>
<dbReference type="PANTHER" id="PTHR45460:SF2">
    <property type="entry name" value="ALPHA 1,3 GLUCANASE, GH71 FAMILY (EUROFUNG)"/>
    <property type="match status" value="1"/>
</dbReference>
<dbReference type="Pfam" id="PF13517">
    <property type="entry name" value="FG-GAP_3"/>
    <property type="match status" value="2"/>
</dbReference>
<proteinExistence type="predicted"/>
<comment type="caution">
    <text evidence="6">The sequence shown here is derived from an EMBL/GenBank/DDBJ whole genome shotgun (WGS) entry which is preliminary data.</text>
</comment>
<keyword evidence="3 4" id="KW-0408">Iron</keyword>
<dbReference type="EMBL" id="BAABCY010000032">
    <property type="protein sequence ID" value="GAA3562021.1"/>
    <property type="molecule type" value="Genomic_DNA"/>
</dbReference>
<dbReference type="Gene3D" id="2.130.10.130">
    <property type="entry name" value="Integrin alpha, N-terminal"/>
    <property type="match status" value="1"/>
</dbReference>
<name>A0ABP6X5X1_9FLAO</name>
<evidence type="ECO:0000256" key="4">
    <source>
        <dbReference type="PROSITE-ProRule" id="PRU00433"/>
    </source>
</evidence>
<dbReference type="PANTHER" id="PTHR45460">
    <property type="entry name" value="SIMILAR TO CYSTEINE PROTEINASE"/>
    <property type="match status" value="1"/>
</dbReference>
<feature type="domain" description="Cytochrome c" evidence="5">
    <location>
        <begin position="40"/>
        <end position="131"/>
    </location>
</feature>
<keyword evidence="4" id="KW-0349">Heme</keyword>
<accession>A0ABP6X5X1</accession>
<organism evidence="6 7">
    <name type="scientific">Snuella lapsa</name>
    <dbReference type="NCBI Taxonomy" id="870481"/>
    <lineage>
        <taxon>Bacteria</taxon>
        <taxon>Pseudomonadati</taxon>
        <taxon>Bacteroidota</taxon>
        <taxon>Flavobacteriia</taxon>
        <taxon>Flavobacteriales</taxon>
        <taxon>Flavobacteriaceae</taxon>
        <taxon>Snuella</taxon>
    </lineage>
</organism>
<dbReference type="SUPFAM" id="SSF69318">
    <property type="entry name" value="Integrin alpha N-terminal domain"/>
    <property type="match status" value="1"/>
</dbReference>
<evidence type="ECO:0000256" key="2">
    <source>
        <dbReference type="ARBA" id="ARBA00022729"/>
    </source>
</evidence>
<sequence>MTSLKIVLGTLVLLSIFLLGPQSVESRHAYRPIDDKVFSDSIMSGEQLAKIYCKMCHLFPEPNLLDKETWVSGVLPNMALRLGIRANSVDPYEGLLEEEVSIIKPLGVYPEASLLSVEQWNKIVDYYVREAPSEPLGQKRTSAIANIGLPNFKVKSISIGDKPLPMTSMLKFDDSNAELYVGDAQGVMYVMDSKMRLKNTWPVSNAPVDIDFPKGKEPRVLSIGVFRPSDQKLGSLTSLYKDKSSGHFEVDLQQLPRPVQFQTGDLNMDGKEDIVICGFGNHSGKLFWLDNFEVDKAHVLKEMPGARKVVLKDLNNDNKLDIVVLMAQAWEQMSIFYNQGNNTFREKTVLRFPPVYGVSCFELTDFNKDGYLDILITNGDNWDFSPIRKNYHGVRIYLNDGQDNFEEAYFYPLYGATKAVARDFDADGDLDIAAISFYSDFDIPEQSFVYLSNEGNMEFKAFSTPEAANGKWLTMEVADLDVDGDLDIVLGSYFHNVGEMTKLIFKGVLSFPQIIVLNNELK</sequence>
<protein>
    <recommendedName>
        <fullName evidence="5">Cytochrome c domain-containing protein</fullName>
    </recommendedName>
</protein>
<evidence type="ECO:0000256" key="1">
    <source>
        <dbReference type="ARBA" id="ARBA00022723"/>
    </source>
</evidence>
<evidence type="ECO:0000259" key="5">
    <source>
        <dbReference type="PROSITE" id="PS51007"/>
    </source>
</evidence>
<reference evidence="7" key="1">
    <citation type="journal article" date="2019" name="Int. J. Syst. Evol. Microbiol.">
        <title>The Global Catalogue of Microorganisms (GCM) 10K type strain sequencing project: providing services to taxonomists for standard genome sequencing and annotation.</title>
        <authorList>
            <consortium name="The Broad Institute Genomics Platform"/>
            <consortium name="The Broad Institute Genome Sequencing Center for Infectious Disease"/>
            <person name="Wu L."/>
            <person name="Ma J."/>
        </authorList>
    </citation>
    <scope>NUCLEOTIDE SEQUENCE [LARGE SCALE GENOMIC DNA]</scope>
    <source>
        <strain evidence="7">JCM 17111</strain>
    </source>
</reference>
<dbReference type="Proteomes" id="UP001500954">
    <property type="component" value="Unassembled WGS sequence"/>
</dbReference>
<keyword evidence="1 4" id="KW-0479">Metal-binding</keyword>
<dbReference type="InterPro" id="IPR009056">
    <property type="entry name" value="Cyt_c-like_dom"/>
</dbReference>